<dbReference type="AlphaFoldDB" id="A0A9X2IEK8"/>
<feature type="domain" description="TY-Chap central" evidence="2">
    <location>
        <begin position="158"/>
        <end position="288"/>
    </location>
</feature>
<organism evidence="4 5">
    <name type="scientific">Nocardioides bruguierae</name>
    <dbReference type="NCBI Taxonomy" id="2945102"/>
    <lineage>
        <taxon>Bacteria</taxon>
        <taxon>Bacillati</taxon>
        <taxon>Actinomycetota</taxon>
        <taxon>Actinomycetes</taxon>
        <taxon>Propionibacteriales</taxon>
        <taxon>Nocardioidaceae</taxon>
        <taxon>Nocardioides</taxon>
    </lineage>
</organism>
<accession>A0A9X2IEK8</accession>
<dbReference type="InterPro" id="IPR054344">
    <property type="entry name" value="TY-Chap_N"/>
</dbReference>
<evidence type="ECO:0000259" key="2">
    <source>
        <dbReference type="Pfam" id="PF22551"/>
    </source>
</evidence>
<dbReference type="Proteomes" id="UP001139485">
    <property type="component" value="Unassembled WGS sequence"/>
</dbReference>
<dbReference type="Pfam" id="PF22551">
    <property type="entry name" value="TY-Chap1"/>
    <property type="match status" value="1"/>
</dbReference>
<evidence type="ECO:0000313" key="4">
    <source>
        <dbReference type="EMBL" id="MCM0620153.1"/>
    </source>
</evidence>
<evidence type="ECO:0000256" key="1">
    <source>
        <dbReference type="SAM" id="MobiDB-lite"/>
    </source>
</evidence>
<dbReference type="InterPro" id="IPR054343">
    <property type="entry name" value="TY-Chap_M"/>
</dbReference>
<feature type="compositionally biased region" description="Low complexity" evidence="1">
    <location>
        <begin position="452"/>
        <end position="461"/>
    </location>
</feature>
<protein>
    <submittedName>
        <fullName evidence="4">Uncharacterized protein</fullName>
    </submittedName>
</protein>
<feature type="compositionally biased region" description="Basic and acidic residues" evidence="1">
    <location>
        <begin position="306"/>
        <end position="322"/>
    </location>
</feature>
<dbReference type="EMBL" id="JAMOIL010000008">
    <property type="protein sequence ID" value="MCM0620153.1"/>
    <property type="molecule type" value="Genomic_DNA"/>
</dbReference>
<feature type="region of interest" description="Disordered" evidence="1">
    <location>
        <begin position="395"/>
        <end position="461"/>
    </location>
</feature>
<sequence length="461" mass="48297">MTDRVENEGAWPELRRRLALTLATLGENGTRVLLEVELGAPGTDEVGPVVQVGPSPQEGLRCEVGLPPTRSLDEAGQRVLAELGYGLPADGTRSLDLGPDEADRAADVVVTTLRDALGVLDPAFLVSEEIDLEGLRSDVAEPAAGPVPPPLTIPAGPEHLQQLVDATLAAHFGSAPPRDPDGDSPVPAGSGVVFVRPDDERPLLHLTAHLVVELPRPDAVQRALPRIAARVPFLSLAVVEDELVARSQLPAAPFVAEHLMSWVARFAVEAELLADEVAAEHGGRLFLEPPGGSPGESPGASPPRTGHPEDRSSEAADQRRLPAERVDQALVGVVELLHDGPVPARHVATLFDDDRVRMIRAIVAVRNGRVALGETDADTLAETVRRGLHDALDRHVRPSADGPAAGRPGARGRGRSHQLSLLGDDQDEQPLFADPSSDPETGGHAGEDGDGAADAGTSAAG</sequence>
<dbReference type="Pfam" id="PF22552">
    <property type="entry name" value="TY-Chap3"/>
    <property type="match status" value="1"/>
</dbReference>
<evidence type="ECO:0000313" key="5">
    <source>
        <dbReference type="Proteomes" id="UP001139485"/>
    </source>
</evidence>
<comment type="caution">
    <text evidence="4">The sequence shown here is derived from an EMBL/GenBank/DDBJ whole genome shotgun (WGS) entry which is preliminary data.</text>
</comment>
<gene>
    <name evidence="4" type="ORF">M8330_07570</name>
</gene>
<keyword evidence="5" id="KW-1185">Reference proteome</keyword>
<name>A0A9X2IEK8_9ACTN</name>
<feature type="domain" description="TY-Chap N-terminal" evidence="3">
    <location>
        <begin position="10"/>
        <end position="125"/>
    </location>
</feature>
<proteinExistence type="predicted"/>
<feature type="region of interest" description="Disordered" evidence="1">
    <location>
        <begin position="284"/>
        <end position="322"/>
    </location>
</feature>
<evidence type="ECO:0000259" key="3">
    <source>
        <dbReference type="Pfam" id="PF22552"/>
    </source>
</evidence>
<reference evidence="4" key="1">
    <citation type="submission" date="2022-05" db="EMBL/GenBank/DDBJ databases">
        <authorList>
            <person name="Tuo L."/>
        </authorList>
    </citation>
    <scope>NUCLEOTIDE SEQUENCE</scope>
    <source>
        <strain evidence="4">BSK12Z-4</strain>
    </source>
</reference>
<dbReference type="RefSeq" id="WP_250826828.1">
    <property type="nucleotide sequence ID" value="NZ_JAMOIL010000008.1"/>
</dbReference>
<feature type="compositionally biased region" description="Low complexity" evidence="1">
    <location>
        <begin position="399"/>
        <end position="408"/>
    </location>
</feature>